<name>A0A1F8CUY0_9BACT</name>
<evidence type="ECO:0000313" key="4">
    <source>
        <dbReference type="Proteomes" id="UP000178999"/>
    </source>
</evidence>
<feature type="compositionally biased region" description="Basic and acidic residues" evidence="1">
    <location>
        <begin position="204"/>
        <end position="219"/>
    </location>
</feature>
<keyword evidence="2" id="KW-1133">Transmembrane helix</keyword>
<keyword evidence="2" id="KW-0812">Transmembrane</keyword>
<organism evidence="3 4">
    <name type="scientific">Candidatus Woesebacteria bacterium RIFOXYB1_FULL_38_16</name>
    <dbReference type="NCBI Taxonomy" id="1802538"/>
    <lineage>
        <taxon>Bacteria</taxon>
        <taxon>Candidatus Woeseibacteriota</taxon>
    </lineage>
</organism>
<reference evidence="3 4" key="1">
    <citation type="journal article" date="2016" name="Nat. Commun.">
        <title>Thousands of microbial genomes shed light on interconnected biogeochemical processes in an aquifer system.</title>
        <authorList>
            <person name="Anantharaman K."/>
            <person name="Brown C.T."/>
            <person name="Hug L.A."/>
            <person name="Sharon I."/>
            <person name="Castelle C.J."/>
            <person name="Probst A.J."/>
            <person name="Thomas B.C."/>
            <person name="Singh A."/>
            <person name="Wilkins M.J."/>
            <person name="Karaoz U."/>
            <person name="Brodie E.L."/>
            <person name="Williams K.H."/>
            <person name="Hubbard S.S."/>
            <person name="Banfield J.F."/>
        </authorList>
    </citation>
    <scope>NUCLEOTIDE SEQUENCE [LARGE SCALE GENOMIC DNA]</scope>
</reference>
<comment type="caution">
    <text evidence="3">The sequence shown here is derived from an EMBL/GenBank/DDBJ whole genome shotgun (WGS) entry which is preliminary data.</text>
</comment>
<gene>
    <name evidence="3" type="ORF">A2382_01685</name>
</gene>
<dbReference type="AlphaFoldDB" id="A0A1F8CUY0"/>
<protein>
    <submittedName>
        <fullName evidence="3">Uncharacterized protein</fullName>
    </submittedName>
</protein>
<sequence>MSKRLCYLFFILIALVVLSGLSYVAYRHLYGHQYHNLETVSFRTHEGWAVKVSPGEGPVIINVADINSEKYCFNESKKPRESWNSANTNCSTEQTPKEFPWSILVDPYQIVNLEIRTEKEFRIDKGDYRDALCMGTCDDNQQYISIQPVNPGDKFDYSLSPSPEHTIWTVLTALVLFLVGAEIGRELIFELHDPAIDEQIMARNEQRRQEKADRRLLEKAKRKGLPLPNNTDYD</sequence>
<evidence type="ECO:0000256" key="1">
    <source>
        <dbReference type="SAM" id="MobiDB-lite"/>
    </source>
</evidence>
<accession>A0A1F8CUY0</accession>
<dbReference type="EMBL" id="MGHY01000004">
    <property type="protein sequence ID" value="OGM80134.1"/>
    <property type="molecule type" value="Genomic_DNA"/>
</dbReference>
<evidence type="ECO:0000256" key="2">
    <source>
        <dbReference type="SAM" id="Phobius"/>
    </source>
</evidence>
<feature type="transmembrane region" description="Helical" evidence="2">
    <location>
        <begin position="7"/>
        <end position="26"/>
    </location>
</feature>
<dbReference type="Proteomes" id="UP000178999">
    <property type="component" value="Unassembled WGS sequence"/>
</dbReference>
<feature type="region of interest" description="Disordered" evidence="1">
    <location>
        <begin position="204"/>
        <end position="234"/>
    </location>
</feature>
<evidence type="ECO:0000313" key="3">
    <source>
        <dbReference type="EMBL" id="OGM80134.1"/>
    </source>
</evidence>
<keyword evidence="2" id="KW-0472">Membrane</keyword>
<proteinExistence type="predicted"/>